<protein>
    <recommendedName>
        <fullName evidence="9">Sec-independent protein translocase protein TatA</fullName>
    </recommendedName>
</protein>
<keyword evidence="6 9" id="KW-1133">Transmembrane helix</keyword>
<proteinExistence type="inferred from homology"/>
<evidence type="ECO:0000256" key="7">
    <source>
        <dbReference type="ARBA" id="ARBA00023010"/>
    </source>
</evidence>
<evidence type="ECO:0000256" key="10">
    <source>
        <dbReference type="SAM" id="MobiDB-lite"/>
    </source>
</evidence>
<sequence>MGIGIWQALIVLLIIVLLFGTKRLRNIGSDLGSAIKGFKKSVNDDSETKPQEKTNDQVEHQQQSEATRTDHKDQ</sequence>
<comment type="subunit">
    <text evidence="9">The Tat system comprises two distinct complexes: a TatABC complex, containing multiple copies of TatA, TatB and TatC subunits, and a separate TatA complex, containing only TatA subunits. Substrates initially bind to the TatABC complex, which probably triggers association of the separate TatA complex to form the active translocon.</text>
</comment>
<dbReference type="PANTHER" id="PTHR42982:SF1">
    <property type="entry name" value="SEC-INDEPENDENT PROTEIN TRANSLOCASE PROTEIN TATA"/>
    <property type="match status" value="1"/>
</dbReference>
<feature type="region of interest" description="Disordered" evidence="10">
    <location>
        <begin position="39"/>
        <end position="74"/>
    </location>
</feature>
<keyword evidence="4 9" id="KW-0812">Transmembrane</keyword>
<accession>A0A317Q973</accession>
<keyword evidence="2 9" id="KW-0813">Transport</keyword>
<name>A0A317Q973_9GAMM</name>
<keyword evidence="5 9" id="KW-0653">Protein transport</keyword>
<dbReference type="Pfam" id="PF02416">
    <property type="entry name" value="TatA_B_E"/>
    <property type="match status" value="1"/>
</dbReference>
<feature type="compositionally biased region" description="Basic and acidic residues" evidence="10">
    <location>
        <begin position="41"/>
        <end position="59"/>
    </location>
</feature>
<keyword evidence="3 9" id="KW-1003">Cell membrane</keyword>
<gene>
    <name evidence="9" type="primary">tatA</name>
    <name evidence="11" type="ORF">DET45_10480</name>
</gene>
<evidence type="ECO:0000256" key="4">
    <source>
        <dbReference type="ARBA" id="ARBA00022692"/>
    </source>
</evidence>
<reference evidence="11 12" key="1">
    <citation type="submission" date="2018-05" db="EMBL/GenBank/DDBJ databases">
        <title>Freshwater and sediment microbial communities from various areas in North America, analyzing microbe dynamics in response to fracking.</title>
        <authorList>
            <person name="Lamendella R."/>
        </authorList>
    </citation>
    <scope>NUCLEOTIDE SEQUENCE [LARGE SCALE GENOMIC DNA]</scope>
    <source>
        <strain evidence="11 12">125B1</strain>
    </source>
</reference>
<dbReference type="AlphaFoldDB" id="A0A317Q973"/>
<evidence type="ECO:0000256" key="6">
    <source>
        <dbReference type="ARBA" id="ARBA00022989"/>
    </source>
</evidence>
<dbReference type="Proteomes" id="UP000246964">
    <property type="component" value="Unassembled WGS sequence"/>
</dbReference>
<dbReference type="InterPro" id="IPR006312">
    <property type="entry name" value="TatA/E"/>
</dbReference>
<evidence type="ECO:0000256" key="1">
    <source>
        <dbReference type="ARBA" id="ARBA00004162"/>
    </source>
</evidence>
<dbReference type="GO" id="GO:0033281">
    <property type="term" value="C:TAT protein transport complex"/>
    <property type="evidence" value="ECO:0007669"/>
    <property type="project" value="UniProtKB-UniRule"/>
</dbReference>
<dbReference type="NCBIfam" id="NF002813">
    <property type="entry name" value="PRK02958.1"/>
    <property type="match status" value="1"/>
</dbReference>
<comment type="function">
    <text evidence="9">Part of the twin-arginine translocation (Tat) system that transports large folded proteins containing a characteristic twin-arginine motif in their signal peptide across membranes. TatA could form the protein-conducting channel of the Tat system.</text>
</comment>
<dbReference type="InterPro" id="IPR003369">
    <property type="entry name" value="TatA/B/E"/>
</dbReference>
<dbReference type="GO" id="GO:0043953">
    <property type="term" value="P:protein transport by the Tat complex"/>
    <property type="evidence" value="ECO:0007669"/>
    <property type="project" value="UniProtKB-UniRule"/>
</dbReference>
<evidence type="ECO:0000256" key="9">
    <source>
        <dbReference type="HAMAP-Rule" id="MF_00236"/>
    </source>
</evidence>
<dbReference type="STRING" id="519453.SAMN04488070_1491"/>
<dbReference type="GO" id="GO:0008320">
    <property type="term" value="F:protein transmembrane transporter activity"/>
    <property type="evidence" value="ECO:0007669"/>
    <property type="project" value="UniProtKB-UniRule"/>
</dbReference>
<evidence type="ECO:0000313" key="11">
    <source>
        <dbReference type="EMBL" id="PWW14141.1"/>
    </source>
</evidence>
<evidence type="ECO:0000256" key="8">
    <source>
        <dbReference type="ARBA" id="ARBA00023136"/>
    </source>
</evidence>
<dbReference type="RefSeq" id="WP_110075522.1">
    <property type="nucleotide sequence ID" value="NZ_QGTT01000004.1"/>
</dbReference>
<dbReference type="EMBL" id="QGTT01000004">
    <property type="protein sequence ID" value="PWW14141.1"/>
    <property type="molecule type" value="Genomic_DNA"/>
</dbReference>
<evidence type="ECO:0000256" key="5">
    <source>
        <dbReference type="ARBA" id="ARBA00022927"/>
    </source>
</evidence>
<comment type="caution">
    <text evidence="11">The sequence shown here is derived from an EMBL/GenBank/DDBJ whole genome shotgun (WGS) entry which is preliminary data.</text>
</comment>
<dbReference type="HAMAP" id="MF_00236">
    <property type="entry name" value="TatA_E"/>
    <property type="match status" value="1"/>
</dbReference>
<dbReference type="NCBIfam" id="TIGR01411">
    <property type="entry name" value="tatAE"/>
    <property type="match status" value="1"/>
</dbReference>
<comment type="subcellular location">
    <subcellularLocation>
        <location evidence="1 9">Cell membrane</location>
        <topology evidence="1 9">Single-pass membrane protein</topology>
    </subcellularLocation>
</comment>
<evidence type="ECO:0000256" key="2">
    <source>
        <dbReference type="ARBA" id="ARBA00022448"/>
    </source>
</evidence>
<organism evidence="11 12">
    <name type="scientific">Pseudidiomarina maritima</name>
    <dbReference type="NCBI Taxonomy" id="519453"/>
    <lineage>
        <taxon>Bacteria</taxon>
        <taxon>Pseudomonadati</taxon>
        <taxon>Pseudomonadota</taxon>
        <taxon>Gammaproteobacteria</taxon>
        <taxon>Alteromonadales</taxon>
        <taxon>Idiomarinaceae</taxon>
        <taxon>Pseudidiomarina</taxon>
    </lineage>
</organism>
<keyword evidence="7 9" id="KW-0811">Translocation</keyword>
<keyword evidence="8 9" id="KW-0472">Membrane</keyword>
<dbReference type="PANTHER" id="PTHR42982">
    <property type="entry name" value="SEC-INDEPENDENT PROTEIN TRANSLOCASE PROTEIN TATA"/>
    <property type="match status" value="1"/>
</dbReference>
<keyword evidence="12" id="KW-1185">Reference proteome</keyword>
<evidence type="ECO:0000256" key="3">
    <source>
        <dbReference type="ARBA" id="ARBA00022475"/>
    </source>
</evidence>
<evidence type="ECO:0000313" key="12">
    <source>
        <dbReference type="Proteomes" id="UP000246964"/>
    </source>
</evidence>
<comment type="similarity">
    <text evidence="9">Belongs to the TatA/E family.</text>
</comment>
<dbReference type="Gene3D" id="1.20.5.3310">
    <property type="match status" value="1"/>
</dbReference>
<dbReference type="OrthoDB" id="7066617at2"/>